<evidence type="ECO:0000313" key="1">
    <source>
        <dbReference type="EMBL" id="ATD10232.1"/>
    </source>
</evidence>
<organism evidence="1 2">
    <name type="scientific">Pseudoalteromonas piscicida</name>
    <dbReference type="NCBI Taxonomy" id="43662"/>
    <lineage>
        <taxon>Bacteria</taxon>
        <taxon>Pseudomonadati</taxon>
        <taxon>Pseudomonadota</taxon>
        <taxon>Gammaproteobacteria</taxon>
        <taxon>Alteromonadales</taxon>
        <taxon>Pseudoalteromonadaceae</taxon>
        <taxon>Pseudoalteromonas</taxon>
    </lineage>
</organism>
<name>A0ABN5CKT7_PSEO7</name>
<accession>A0ABN5CKT7</accession>
<reference evidence="1 2" key="1">
    <citation type="submission" date="2015-06" db="EMBL/GenBank/DDBJ databases">
        <authorList>
            <person name="Xie B.-B."/>
            <person name="Rong J.-C."/>
            <person name="Qin Q.-L."/>
            <person name="Zhang Y.-Z."/>
        </authorList>
    </citation>
    <scope>NUCLEOTIDE SEQUENCE [LARGE SCALE GENOMIC DNA]</scope>
    <source>
        <strain evidence="1 2">JCM 20779</strain>
    </source>
</reference>
<proteinExistence type="predicted"/>
<dbReference type="Proteomes" id="UP000016521">
    <property type="component" value="Chromosome II"/>
</dbReference>
<sequence>MLGDDNGDSGILASIVGDDSSINTGKRRSFHFNYNKNTDINL</sequence>
<dbReference type="EMBL" id="CP011925">
    <property type="protein sequence ID" value="ATD10232.1"/>
    <property type="molecule type" value="Genomic_DNA"/>
</dbReference>
<protein>
    <submittedName>
        <fullName evidence="1">Uncharacterized protein</fullName>
    </submittedName>
</protein>
<evidence type="ECO:0000313" key="2">
    <source>
        <dbReference type="Proteomes" id="UP000016521"/>
    </source>
</evidence>
<gene>
    <name evidence="1" type="ORF">PPIS_b1225</name>
</gene>
<keyword evidence="2" id="KW-1185">Reference proteome</keyword>